<feature type="region of interest" description="Disordered" evidence="2">
    <location>
        <begin position="1205"/>
        <end position="1258"/>
    </location>
</feature>
<protein>
    <submittedName>
        <fullName evidence="4">Uncharacterized protein</fullName>
    </submittedName>
</protein>
<feature type="transmembrane region" description="Helical" evidence="3">
    <location>
        <begin position="323"/>
        <end position="343"/>
    </location>
</feature>
<feature type="transmembrane region" description="Helical" evidence="3">
    <location>
        <begin position="397"/>
        <end position="416"/>
    </location>
</feature>
<feature type="transmembrane region" description="Helical" evidence="3">
    <location>
        <begin position="372"/>
        <end position="390"/>
    </location>
</feature>
<proteinExistence type="predicted"/>
<keyword evidence="3" id="KW-1133">Transmembrane helix</keyword>
<reference evidence="4 5" key="1">
    <citation type="journal article" date="2024" name="Nat. Commun.">
        <title>Phylogenomics reveals the evolutionary origins of lichenization in chlorophyte algae.</title>
        <authorList>
            <person name="Puginier C."/>
            <person name="Libourel C."/>
            <person name="Otte J."/>
            <person name="Skaloud P."/>
            <person name="Haon M."/>
            <person name="Grisel S."/>
            <person name="Petersen M."/>
            <person name="Berrin J.G."/>
            <person name="Delaux P.M."/>
            <person name="Dal Grande F."/>
            <person name="Keller J."/>
        </authorList>
    </citation>
    <scope>NUCLEOTIDE SEQUENCE [LARGE SCALE GENOMIC DNA]</scope>
    <source>
        <strain evidence="4 5">SAG 2145</strain>
    </source>
</reference>
<dbReference type="EMBL" id="JALJOS010000057">
    <property type="protein sequence ID" value="KAK9818678.1"/>
    <property type="molecule type" value="Genomic_DNA"/>
</dbReference>
<feature type="transmembrane region" description="Helical" evidence="3">
    <location>
        <begin position="459"/>
        <end position="477"/>
    </location>
</feature>
<feature type="region of interest" description="Disordered" evidence="2">
    <location>
        <begin position="1122"/>
        <end position="1148"/>
    </location>
</feature>
<feature type="region of interest" description="Disordered" evidence="2">
    <location>
        <begin position="1026"/>
        <end position="1054"/>
    </location>
</feature>
<keyword evidence="3" id="KW-0812">Transmembrane</keyword>
<keyword evidence="1" id="KW-0175">Coiled coil</keyword>
<feature type="region of interest" description="Disordered" evidence="2">
    <location>
        <begin position="968"/>
        <end position="1007"/>
    </location>
</feature>
<feature type="compositionally biased region" description="Polar residues" evidence="2">
    <location>
        <begin position="1224"/>
        <end position="1236"/>
    </location>
</feature>
<dbReference type="Proteomes" id="UP001438707">
    <property type="component" value="Unassembled WGS sequence"/>
</dbReference>
<accession>A0AAW1QC54</accession>
<evidence type="ECO:0000313" key="4">
    <source>
        <dbReference type="EMBL" id="KAK9818678.1"/>
    </source>
</evidence>
<feature type="coiled-coil region" evidence="1">
    <location>
        <begin position="672"/>
        <end position="699"/>
    </location>
</feature>
<name>A0AAW1QC54_9CHLO</name>
<evidence type="ECO:0000256" key="3">
    <source>
        <dbReference type="SAM" id="Phobius"/>
    </source>
</evidence>
<evidence type="ECO:0000256" key="2">
    <source>
        <dbReference type="SAM" id="MobiDB-lite"/>
    </source>
</evidence>
<feature type="compositionally biased region" description="Polar residues" evidence="2">
    <location>
        <begin position="1205"/>
        <end position="1217"/>
    </location>
</feature>
<sequence>MPALPALNFEVPRHTRDPGVKTIAQLRPAVVKTKALLMTAPFEPIWFGTCRIESSSWAPFIYDLEVFSTRIALLESLLEGHEPLLHEAFLTESFGINPLPCFRKLLAVIATSNAAMSKMLRAAARNKQVTPCTVAADSRDVLRHEVREVLQQCYAAWRKHLDKNKQELLVMPVQNRIIMVLRVQSLRLLEACVKLEEGVAKMNTLDTQHPVLSSEHSKAAAGGSFLSGNNSRSQQLPKVLDADAVAGKQQSSQSSGSKPLIAAWKRCKLELEPVIMFCAVFAGKALIDIAKQSWQALPRCFGTRRKALDTLRQNRYFHFGFKFWFHVSWVFVVLIVTAAHYNFVRVNRTFFVGVALITTLQERADAALTRGVLRLTMSLIAATLGFVVMLKPRVADNTYALTTIVCTWAFLIGHFGTGAYKYAAFLATFILNALVFNQWKPSPGSHGTWQYYAARISEYSIGIAIAWIVEFVSPWFLAADVLEQLGRAAKGSADMVADCTEAYIEELQMLGIDGKKRSPEKKEGSAGRSLKAMMSRRFGSKKRATETAKPGRDNTGVDKLNMHNISKKVADPLSAVQLQIAKETVPWKHGPLTMPSAVKSSLQGLQVLLERVVLVYAMAKQEPFVEGKFTCVPYTVLYKPIEAELAKQLTNLRNTGAMLEAVMRGNSVPADFDNLTAAIDQTQKQRAVVEQQVKQAQQQFRRRTSDTEEGQRCSSCSSEDDIFRAYGILLAVSRSQSQTHLWGDDPGWTVEKRTLASWRSLRKRPLGAGLRLSIVLKLLLDLERALQQMLDAVVHQLTTLLPTPLQPAHEASKLADLHRFLDKLQDIRSKIQNLKAQPKQASRHQSAAEAIAQQQFQAARMSDAYPPVQLSSEHSMSHAASGSPRVDRLCGRAPDYWHSHWLPFILVQLQASRWPSSKSKSSNAPASRYDATMPACMGLQLPRLHPAQPHKRHDSDLEELLSIHQHVPRSPAPALHHESSTQDPAHYRHQGSLHCPRTCASSSNTRATGLDTSLATARRPYIASHHPHASRNQGNPASYPAGPDQQRTRDISSTASLLPPPTHHIELSSSQHIHNRQLLADTLELGPLSNFSNTLCGILGSDPAQDQLPDSLQSAAKDGSIMTQTQPFPGPLHGQSNHPRQDDFQQLHGRTLGPTPGLSSAACSIPRQAALHDGYAGSNTPCTPGNSLIPQSLASAAVLNTPQSIKFPSRPMCSQPSGPHGSRQGASAQQTSSGTVDTDFWPNLEGPNSQQGSDLPEEQIGKIVSRDRAKFRSRQMASGSYPGAHKGAFATTPGAIMPPINLNVNDCNSARITHMQGLVLHPSWQHVYPLPIASVYHALLSNKDDLRLPLHTWQRSLSLSQLLAPSTSVTELLCLLDGPFSCMHKQAKACLDPSSPASHQFAAAAAEAMLICVALGVKSPQGLLGAFNRHLTEATSCQAESNWRQVQDQLRFTRQQKKQLAWLWRTYNDKMQSLMPRRQQLMDSVNAADAITAGLPIHRPGQAANSTMLDPAEALVNHLKLMQEIYVHALRLFAFGICTPWQLGHVLISNYPYGSDGLSFVRHLVTSGHCTI</sequence>
<evidence type="ECO:0000313" key="5">
    <source>
        <dbReference type="Proteomes" id="UP001438707"/>
    </source>
</evidence>
<comment type="caution">
    <text evidence="4">The sequence shown here is derived from an EMBL/GenBank/DDBJ whole genome shotgun (WGS) entry which is preliminary data.</text>
</comment>
<evidence type="ECO:0000256" key="1">
    <source>
        <dbReference type="SAM" id="Coils"/>
    </source>
</evidence>
<gene>
    <name evidence="4" type="ORF">WJX74_004919</name>
</gene>
<organism evidence="4 5">
    <name type="scientific">Apatococcus lobatus</name>
    <dbReference type="NCBI Taxonomy" id="904363"/>
    <lineage>
        <taxon>Eukaryota</taxon>
        <taxon>Viridiplantae</taxon>
        <taxon>Chlorophyta</taxon>
        <taxon>core chlorophytes</taxon>
        <taxon>Trebouxiophyceae</taxon>
        <taxon>Chlorellales</taxon>
        <taxon>Chlorellaceae</taxon>
        <taxon>Apatococcus</taxon>
    </lineage>
</organism>
<keyword evidence="5" id="KW-1185">Reference proteome</keyword>
<keyword evidence="3" id="KW-0472">Membrane</keyword>